<dbReference type="STRING" id="180498.A0A067JUY5"/>
<organism evidence="2 3">
    <name type="scientific">Jatropha curcas</name>
    <name type="common">Barbados nut</name>
    <dbReference type="NCBI Taxonomy" id="180498"/>
    <lineage>
        <taxon>Eukaryota</taxon>
        <taxon>Viridiplantae</taxon>
        <taxon>Streptophyta</taxon>
        <taxon>Embryophyta</taxon>
        <taxon>Tracheophyta</taxon>
        <taxon>Spermatophyta</taxon>
        <taxon>Magnoliopsida</taxon>
        <taxon>eudicotyledons</taxon>
        <taxon>Gunneridae</taxon>
        <taxon>Pentapetalae</taxon>
        <taxon>rosids</taxon>
        <taxon>fabids</taxon>
        <taxon>Malpighiales</taxon>
        <taxon>Euphorbiaceae</taxon>
        <taxon>Crotonoideae</taxon>
        <taxon>Jatropheae</taxon>
        <taxon>Jatropha</taxon>
    </lineage>
</organism>
<gene>
    <name evidence="2" type="ORF">JCGZ_19785</name>
</gene>
<dbReference type="InterPro" id="IPR006553">
    <property type="entry name" value="Leu-rich_rpt_Cys-con_subtyp"/>
</dbReference>
<evidence type="ECO:0000313" key="3">
    <source>
        <dbReference type="Proteomes" id="UP000027138"/>
    </source>
</evidence>
<dbReference type="GO" id="GO:0031146">
    <property type="term" value="P:SCF-dependent proteasomal ubiquitin-dependent protein catabolic process"/>
    <property type="evidence" value="ECO:0007669"/>
    <property type="project" value="TreeGrafter"/>
</dbReference>
<dbReference type="Pfam" id="PF25372">
    <property type="entry name" value="DUF7885"/>
    <property type="match status" value="1"/>
</dbReference>
<dbReference type="OrthoDB" id="550575at2759"/>
<evidence type="ECO:0000313" key="2">
    <source>
        <dbReference type="EMBL" id="KDP27756.1"/>
    </source>
</evidence>
<keyword evidence="3" id="KW-1185">Reference proteome</keyword>
<proteinExistence type="predicted"/>
<dbReference type="InterPro" id="IPR032675">
    <property type="entry name" value="LRR_dom_sf"/>
</dbReference>
<name>A0A067JUY5_JATCU</name>
<dbReference type="AlphaFoldDB" id="A0A067JUY5"/>
<reference evidence="2 3" key="1">
    <citation type="journal article" date="2014" name="PLoS ONE">
        <title>Global Analysis of Gene Expression Profiles in Physic Nut (Jatropha curcas L.) Seedlings Exposed to Salt Stress.</title>
        <authorList>
            <person name="Zhang L."/>
            <person name="Zhang C."/>
            <person name="Wu P."/>
            <person name="Chen Y."/>
            <person name="Li M."/>
            <person name="Jiang H."/>
            <person name="Wu G."/>
        </authorList>
    </citation>
    <scope>NUCLEOTIDE SEQUENCE [LARGE SCALE GENOMIC DNA]</scope>
    <source>
        <strain evidence="3">cv. GZQX0401</strain>
        <tissue evidence="2">Young leaves</tissue>
    </source>
</reference>
<dbReference type="PANTHER" id="PTHR13318:SF131">
    <property type="entry name" value="F-BOX DOMAIN-CONTAINING PROTEIN"/>
    <property type="match status" value="1"/>
</dbReference>
<protein>
    <recommendedName>
        <fullName evidence="1">F-box/LRR-repeat protein 15-like leucin rich repeat domain-containing protein</fullName>
    </recommendedName>
</protein>
<dbReference type="Proteomes" id="UP000027138">
    <property type="component" value="Unassembled WGS sequence"/>
</dbReference>
<feature type="domain" description="F-box/LRR-repeat protein 15-like leucin rich repeat" evidence="1">
    <location>
        <begin position="6"/>
        <end position="180"/>
    </location>
</feature>
<dbReference type="PANTHER" id="PTHR13318">
    <property type="entry name" value="PARTNER OF PAIRED, ISOFORM B-RELATED"/>
    <property type="match status" value="1"/>
</dbReference>
<dbReference type="Gene3D" id="3.80.10.10">
    <property type="entry name" value="Ribonuclease Inhibitor"/>
    <property type="match status" value="1"/>
</dbReference>
<dbReference type="InterPro" id="IPR057207">
    <property type="entry name" value="FBXL15_LRR"/>
</dbReference>
<dbReference type="SUPFAM" id="SSF52047">
    <property type="entry name" value="RNI-like"/>
    <property type="match status" value="1"/>
</dbReference>
<dbReference type="EMBL" id="KK914798">
    <property type="protein sequence ID" value="KDP27756.1"/>
    <property type="molecule type" value="Genomic_DNA"/>
</dbReference>
<dbReference type="SMART" id="SM00367">
    <property type="entry name" value="LRR_CC"/>
    <property type="match status" value="5"/>
</dbReference>
<dbReference type="GO" id="GO:0019005">
    <property type="term" value="C:SCF ubiquitin ligase complex"/>
    <property type="evidence" value="ECO:0007669"/>
    <property type="project" value="TreeGrafter"/>
</dbReference>
<sequence>MENVQMGDAGLIAISVSCPNLQVLQLNRTSDCTDDGLSAVASSCKNLSKLHIDAWSRFGGRSIGDDGLLSVANHCSKLQELVLMGLPISVSSLTVLASNCRTLERLALCNSDSVGDYEMGLIAVKFSALKKLCIKNCPISEAAIEAIGDGCPNLIKLKVKRCRGISQVSVQKLRKQRSQVVVSVDTAGSMIFHGQRVLLADEQQRPITPPNTTSVICSSRSALFLRSRFQSAVQLGRRRPNA</sequence>
<accession>A0A067JUY5</accession>
<evidence type="ECO:0000259" key="1">
    <source>
        <dbReference type="Pfam" id="PF25372"/>
    </source>
</evidence>